<sequence length="158" mass="16760">MAFNLKNLPPVAEDSASSLSSGSVVIIPWDRPPEIFERPAGMAPDPVLEACLQPYRDYYGGRLRYGPNGEPIYVTQHPGHPDVDVGMDTSSGSAMSREDLPGQTSIATAAVEGQEVIEFEATDGSQGTEVYAAYDALGLASGDLVTEPMAVDVNDMPI</sequence>
<accession>A0A2H3JGN5</accession>
<evidence type="ECO:0000313" key="2">
    <source>
        <dbReference type="Proteomes" id="UP000218811"/>
    </source>
</evidence>
<name>A0A2H3JGN5_WOLCO</name>
<proteinExistence type="predicted"/>
<gene>
    <name evidence="1" type="ORF">WOLCODRAFT_143370</name>
</gene>
<keyword evidence="2" id="KW-1185">Reference proteome</keyword>
<protein>
    <submittedName>
        <fullName evidence="1">Uncharacterized protein</fullName>
    </submittedName>
</protein>
<dbReference type="EMBL" id="KB468113">
    <property type="protein sequence ID" value="PCH41061.1"/>
    <property type="molecule type" value="Genomic_DNA"/>
</dbReference>
<organism evidence="1 2">
    <name type="scientific">Wolfiporia cocos (strain MD-104)</name>
    <name type="common">Brown rot fungus</name>
    <dbReference type="NCBI Taxonomy" id="742152"/>
    <lineage>
        <taxon>Eukaryota</taxon>
        <taxon>Fungi</taxon>
        <taxon>Dikarya</taxon>
        <taxon>Basidiomycota</taxon>
        <taxon>Agaricomycotina</taxon>
        <taxon>Agaricomycetes</taxon>
        <taxon>Polyporales</taxon>
        <taxon>Phaeolaceae</taxon>
        <taxon>Wolfiporia</taxon>
    </lineage>
</organism>
<dbReference type="AlphaFoldDB" id="A0A2H3JGN5"/>
<evidence type="ECO:0000313" key="1">
    <source>
        <dbReference type="EMBL" id="PCH41061.1"/>
    </source>
</evidence>
<reference evidence="1 2" key="1">
    <citation type="journal article" date="2012" name="Science">
        <title>The Paleozoic origin of enzymatic lignin decomposition reconstructed from 31 fungal genomes.</title>
        <authorList>
            <person name="Floudas D."/>
            <person name="Binder M."/>
            <person name="Riley R."/>
            <person name="Barry K."/>
            <person name="Blanchette R.A."/>
            <person name="Henrissat B."/>
            <person name="Martinez A.T."/>
            <person name="Otillar R."/>
            <person name="Spatafora J.W."/>
            <person name="Yadav J.S."/>
            <person name="Aerts A."/>
            <person name="Benoit I."/>
            <person name="Boyd A."/>
            <person name="Carlson A."/>
            <person name="Copeland A."/>
            <person name="Coutinho P.M."/>
            <person name="de Vries R.P."/>
            <person name="Ferreira P."/>
            <person name="Findley K."/>
            <person name="Foster B."/>
            <person name="Gaskell J."/>
            <person name="Glotzer D."/>
            <person name="Gorecki P."/>
            <person name="Heitman J."/>
            <person name="Hesse C."/>
            <person name="Hori C."/>
            <person name="Igarashi K."/>
            <person name="Jurgens J.A."/>
            <person name="Kallen N."/>
            <person name="Kersten P."/>
            <person name="Kohler A."/>
            <person name="Kuees U."/>
            <person name="Kumar T.K.A."/>
            <person name="Kuo A."/>
            <person name="LaButti K."/>
            <person name="Larrondo L.F."/>
            <person name="Lindquist E."/>
            <person name="Ling A."/>
            <person name="Lombard V."/>
            <person name="Lucas S."/>
            <person name="Lundell T."/>
            <person name="Martin R."/>
            <person name="McLaughlin D.J."/>
            <person name="Morgenstern I."/>
            <person name="Morin E."/>
            <person name="Murat C."/>
            <person name="Nagy L.G."/>
            <person name="Nolan M."/>
            <person name="Ohm R.A."/>
            <person name="Patyshakuliyeva A."/>
            <person name="Rokas A."/>
            <person name="Ruiz-Duenas F.J."/>
            <person name="Sabat G."/>
            <person name="Salamov A."/>
            <person name="Samejima M."/>
            <person name="Schmutz J."/>
            <person name="Slot J.C."/>
            <person name="St John F."/>
            <person name="Stenlid J."/>
            <person name="Sun H."/>
            <person name="Sun S."/>
            <person name="Syed K."/>
            <person name="Tsang A."/>
            <person name="Wiebenga A."/>
            <person name="Young D."/>
            <person name="Pisabarro A."/>
            <person name="Eastwood D.C."/>
            <person name="Martin F."/>
            <person name="Cullen D."/>
            <person name="Grigoriev I.V."/>
            <person name="Hibbett D.S."/>
        </authorList>
    </citation>
    <scope>NUCLEOTIDE SEQUENCE [LARGE SCALE GENOMIC DNA]</scope>
    <source>
        <strain evidence="1 2">MD-104</strain>
    </source>
</reference>
<dbReference type="Proteomes" id="UP000218811">
    <property type="component" value="Unassembled WGS sequence"/>
</dbReference>